<dbReference type="GO" id="GO:0006285">
    <property type="term" value="P:base-excision repair, AP site formation"/>
    <property type="evidence" value="ECO:0007669"/>
    <property type="project" value="TreeGrafter"/>
</dbReference>
<keyword evidence="6" id="KW-0408">Iron</keyword>
<dbReference type="PIRSF" id="PIRSF001435">
    <property type="entry name" value="Nth"/>
    <property type="match status" value="1"/>
</dbReference>
<protein>
    <submittedName>
        <fullName evidence="11">Endonuclease III</fullName>
    </submittedName>
</protein>
<evidence type="ECO:0000256" key="2">
    <source>
        <dbReference type="ARBA" id="ARBA00022485"/>
    </source>
</evidence>
<keyword evidence="7" id="KW-0411">Iron-sulfur</keyword>
<dbReference type="RefSeq" id="WP_013712299.1">
    <property type="nucleotide sequence ID" value="NC_015408.1"/>
</dbReference>
<name>A0AA34RCL3_CHLPE</name>
<dbReference type="InterPro" id="IPR023170">
    <property type="entry name" value="HhH_base_excis_C"/>
</dbReference>
<reference evidence="11 12" key="1">
    <citation type="journal article" date="2011" name="J. Bacteriol.">
        <title>Genome sequence of the obligate intracellular animal pathogen Chlamydia pecorum E58.</title>
        <authorList>
            <person name="Mojica S."/>
            <person name="Huot Creasy H."/>
            <person name="Daugherty S."/>
            <person name="Read T.D."/>
            <person name="Kim T."/>
            <person name="Kaltenboeck B."/>
            <person name="Bavoil P."/>
            <person name="Myers G.S."/>
        </authorList>
    </citation>
    <scope>NUCLEOTIDE SEQUENCE [LARGE SCALE GENOMIC DNA]</scope>
    <source>
        <strain evidence="11 12">E58</strain>
    </source>
</reference>
<gene>
    <name evidence="11" type="ordered locus">G5S_0205</name>
</gene>
<organism evidence="11 12">
    <name type="scientific">Chlamydia pecorum (strain ATCC VR-628 / DSM 29919 / E58)</name>
    <name type="common">Chlamydophila pecorum</name>
    <dbReference type="NCBI Taxonomy" id="331635"/>
    <lineage>
        <taxon>Bacteria</taxon>
        <taxon>Pseudomonadati</taxon>
        <taxon>Chlamydiota</taxon>
        <taxon>Chlamydiia</taxon>
        <taxon>Chlamydiales</taxon>
        <taxon>Chlamydiaceae</taxon>
        <taxon>Chlamydia/Chlamydophila group</taxon>
        <taxon>Chlamydia</taxon>
    </lineage>
</organism>
<dbReference type="PANTHER" id="PTHR10359">
    <property type="entry name" value="A/G-SPECIFIC ADENINE GLYCOSYLASE/ENDONUCLEASE III"/>
    <property type="match status" value="1"/>
</dbReference>
<keyword evidence="5" id="KW-0378">Hydrolase</keyword>
<evidence type="ECO:0000256" key="7">
    <source>
        <dbReference type="ARBA" id="ARBA00023014"/>
    </source>
</evidence>
<comment type="similarity">
    <text evidence="1">Belongs to the Nth/MutY family.</text>
</comment>
<evidence type="ECO:0000313" key="11">
    <source>
        <dbReference type="EMBL" id="AEB41221.1"/>
    </source>
</evidence>
<dbReference type="PANTHER" id="PTHR10359:SF18">
    <property type="entry name" value="ENDONUCLEASE III"/>
    <property type="match status" value="1"/>
</dbReference>
<evidence type="ECO:0000256" key="6">
    <source>
        <dbReference type="ARBA" id="ARBA00023004"/>
    </source>
</evidence>
<keyword evidence="11" id="KW-0255">Endonuclease</keyword>
<dbReference type="GO" id="GO:0004519">
    <property type="term" value="F:endonuclease activity"/>
    <property type="evidence" value="ECO:0007669"/>
    <property type="project" value="UniProtKB-KW"/>
</dbReference>
<dbReference type="InterPro" id="IPR011257">
    <property type="entry name" value="DNA_glycosylase"/>
</dbReference>
<dbReference type="GO" id="GO:0051539">
    <property type="term" value="F:4 iron, 4 sulfur cluster binding"/>
    <property type="evidence" value="ECO:0007669"/>
    <property type="project" value="UniProtKB-KW"/>
</dbReference>
<evidence type="ECO:0000256" key="1">
    <source>
        <dbReference type="ARBA" id="ARBA00008343"/>
    </source>
</evidence>
<evidence type="ECO:0000256" key="8">
    <source>
        <dbReference type="ARBA" id="ARBA00023204"/>
    </source>
</evidence>
<dbReference type="FunFam" id="1.10.340.30:FF:000001">
    <property type="entry name" value="Endonuclease III"/>
    <property type="match status" value="1"/>
</dbReference>
<evidence type="ECO:0000256" key="5">
    <source>
        <dbReference type="ARBA" id="ARBA00022801"/>
    </source>
</evidence>
<dbReference type="Proteomes" id="UP000008305">
    <property type="component" value="Chromosome"/>
</dbReference>
<evidence type="ECO:0000313" key="12">
    <source>
        <dbReference type="Proteomes" id="UP000008305"/>
    </source>
</evidence>
<dbReference type="SUPFAM" id="SSF48150">
    <property type="entry name" value="DNA-glycosylase"/>
    <property type="match status" value="1"/>
</dbReference>
<feature type="domain" description="HhH-GPD" evidence="10">
    <location>
        <begin position="35"/>
        <end position="182"/>
    </location>
</feature>
<keyword evidence="9" id="KW-0326">Glycosidase</keyword>
<evidence type="ECO:0000259" key="10">
    <source>
        <dbReference type="SMART" id="SM00478"/>
    </source>
</evidence>
<dbReference type="GeneID" id="99718258"/>
<accession>A0AA34RCL3</accession>
<proteinExistence type="inferred from homology"/>
<dbReference type="GO" id="GO:0019104">
    <property type="term" value="F:DNA N-glycosylase activity"/>
    <property type="evidence" value="ECO:0007669"/>
    <property type="project" value="UniProtKB-ARBA"/>
</dbReference>
<keyword evidence="8" id="KW-0234">DNA repair</keyword>
<dbReference type="AlphaFoldDB" id="A0AA34RCL3"/>
<dbReference type="Gene3D" id="1.10.1670.10">
    <property type="entry name" value="Helix-hairpin-Helix base-excision DNA repair enzymes (C-terminal)"/>
    <property type="match status" value="1"/>
</dbReference>
<dbReference type="CDD" id="cd00056">
    <property type="entry name" value="ENDO3c"/>
    <property type="match status" value="1"/>
</dbReference>
<keyword evidence="11" id="KW-0540">Nuclease</keyword>
<sequence length="206" mass="23217">MKYFILSTLDTLFPNPKPSLTGWSTPFQLLIAILLSGNSTDKAVNSLTPRLFREAPDAFTMARLPLNTLYELIAPCGLGQRKSLYIHHLATLLLEKFHGEPPREMGLLMQLPGVGRKTASVFLSIIYQLPTFPVDTHILRLSHRWGISKKKSPLAAEKDLVAFFGDKVSPKLHLQLISYARKFCPALHHKIQHCPICLQISKHTKK</sequence>
<dbReference type="Pfam" id="PF00730">
    <property type="entry name" value="HhH-GPD"/>
    <property type="match status" value="1"/>
</dbReference>
<evidence type="ECO:0000256" key="9">
    <source>
        <dbReference type="ARBA" id="ARBA00023295"/>
    </source>
</evidence>
<dbReference type="Gene3D" id="1.10.340.30">
    <property type="entry name" value="Hypothetical protein, domain 2"/>
    <property type="match status" value="1"/>
</dbReference>
<keyword evidence="3" id="KW-0479">Metal-binding</keyword>
<keyword evidence="4" id="KW-0227">DNA damage</keyword>
<dbReference type="InterPro" id="IPR003265">
    <property type="entry name" value="HhH-GPD_domain"/>
</dbReference>
<keyword evidence="2" id="KW-0004">4Fe-4S</keyword>
<dbReference type="GO" id="GO:0046872">
    <property type="term" value="F:metal ion binding"/>
    <property type="evidence" value="ECO:0007669"/>
    <property type="project" value="UniProtKB-KW"/>
</dbReference>
<keyword evidence="12" id="KW-1185">Reference proteome</keyword>
<dbReference type="KEGG" id="cpm:G5S_0205"/>
<dbReference type="EMBL" id="CP002608">
    <property type="protein sequence ID" value="AEB41221.1"/>
    <property type="molecule type" value="Genomic_DNA"/>
</dbReference>
<evidence type="ECO:0000256" key="4">
    <source>
        <dbReference type="ARBA" id="ARBA00022763"/>
    </source>
</evidence>
<evidence type="ECO:0000256" key="3">
    <source>
        <dbReference type="ARBA" id="ARBA00022723"/>
    </source>
</evidence>
<dbReference type="SMART" id="SM00478">
    <property type="entry name" value="ENDO3c"/>
    <property type="match status" value="1"/>
</dbReference>